<keyword evidence="1" id="KW-0479">Metal-binding</keyword>
<evidence type="ECO:0000259" key="3">
    <source>
        <dbReference type="PROSITE" id="PS50158"/>
    </source>
</evidence>
<sequence>MTDKYCPRGEKKKLEVELWNLKGKGTNVIDYNQHFQELALLCVRMFLEESDKIKRYESCTFAERQTENKRKQDDNQQQQHQQNKRSPANANTGNNQRGNRAGHKPTCYECGAQGHFKRECPKLKNNNRGNQGGNGNAPAKVYAVGHAGTKPRLKHRYGSQIDITPSTLDYYYDVELADGRIIGLNAIIRGCTLNFLNHLFNIGLMPVELGSLDVIIDMDWLAKYQDVIVSAEKIVRIPWGNETLIVCGDRSDQGNETRLNIISCTKTQKYMLKGCPIFLAYVTTKETEDKSHRRSDLRMHRSFKIFLNYFTESIVGVSLRLPHDKWKSKSS</sequence>
<evidence type="ECO:0000256" key="1">
    <source>
        <dbReference type="PROSITE-ProRule" id="PRU00047"/>
    </source>
</evidence>
<reference evidence="4" key="2">
    <citation type="submission" date="2022-01" db="EMBL/GenBank/DDBJ databases">
        <authorList>
            <person name="Yamashiro T."/>
            <person name="Shiraishi A."/>
            <person name="Satake H."/>
            <person name="Nakayama K."/>
        </authorList>
    </citation>
    <scope>NUCLEOTIDE SEQUENCE</scope>
</reference>
<dbReference type="EMBL" id="BQNB010012345">
    <property type="protein sequence ID" value="GJT02387.1"/>
    <property type="molecule type" value="Genomic_DNA"/>
</dbReference>
<feature type="compositionally biased region" description="Basic and acidic residues" evidence="2">
    <location>
        <begin position="64"/>
        <end position="74"/>
    </location>
</feature>
<dbReference type="SUPFAM" id="SSF57756">
    <property type="entry name" value="Retrovirus zinc finger-like domains"/>
    <property type="match status" value="1"/>
</dbReference>
<dbReference type="Gene3D" id="4.10.60.10">
    <property type="entry name" value="Zinc finger, CCHC-type"/>
    <property type="match status" value="1"/>
</dbReference>
<dbReference type="PANTHER" id="PTHR15503">
    <property type="entry name" value="LDOC1 RELATED"/>
    <property type="match status" value="1"/>
</dbReference>
<feature type="compositionally biased region" description="Low complexity" evidence="2">
    <location>
        <begin position="75"/>
        <end position="85"/>
    </location>
</feature>
<dbReference type="GO" id="GO:0003964">
    <property type="term" value="F:RNA-directed DNA polymerase activity"/>
    <property type="evidence" value="ECO:0007669"/>
    <property type="project" value="UniProtKB-KW"/>
</dbReference>
<dbReference type="InterPro" id="IPR036875">
    <property type="entry name" value="Znf_CCHC_sf"/>
</dbReference>
<dbReference type="Pfam" id="PF00098">
    <property type="entry name" value="zf-CCHC"/>
    <property type="match status" value="1"/>
</dbReference>
<gene>
    <name evidence="4" type="ORF">Tco_0823556</name>
</gene>
<evidence type="ECO:0000313" key="5">
    <source>
        <dbReference type="Proteomes" id="UP001151760"/>
    </source>
</evidence>
<evidence type="ECO:0000313" key="4">
    <source>
        <dbReference type="EMBL" id="GJT02387.1"/>
    </source>
</evidence>
<keyword evidence="4" id="KW-0808">Transferase</keyword>
<dbReference type="PANTHER" id="PTHR15503:SF45">
    <property type="entry name" value="RNA-DIRECTED DNA POLYMERASE HOMOLOG"/>
    <property type="match status" value="1"/>
</dbReference>
<proteinExistence type="predicted"/>
<keyword evidence="4" id="KW-0548">Nucleotidyltransferase</keyword>
<keyword evidence="1" id="KW-0862">Zinc</keyword>
<protein>
    <submittedName>
        <fullName evidence="4">Reverse transcriptase domain-containing protein</fullName>
    </submittedName>
</protein>
<dbReference type="Pfam" id="PF08284">
    <property type="entry name" value="RVP_2"/>
    <property type="match status" value="1"/>
</dbReference>
<organism evidence="4 5">
    <name type="scientific">Tanacetum coccineum</name>
    <dbReference type="NCBI Taxonomy" id="301880"/>
    <lineage>
        <taxon>Eukaryota</taxon>
        <taxon>Viridiplantae</taxon>
        <taxon>Streptophyta</taxon>
        <taxon>Embryophyta</taxon>
        <taxon>Tracheophyta</taxon>
        <taxon>Spermatophyta</taxon>
        <taxon>Magnoliopsida</taxon>
        <taxon>eudicotyledons</taxon>
        <taxon>Gunneridae</taxon>
        <taxon>Pentapetalae</taxon>
        <taxon>asterids</taxon>
        <taxon>campanulids</taxon>
        <taxon>Asterales</taxon>
        <taxon>Asteraceae</taxon>
        <taxon>Asteroideae</taxon>
        <taxon>Anthemideae</taxon>
        <taxon>Anthemidinae</taxon>
        <taxon>Tanacetum</taxon>
    </lineage>
</organism>
<dbReference type="Proteomes" id="UP001151760">
    <property type="component" value="Unassembled WGS sequence"/>
</dbReference>
<dbReference type="SMART" id="SM00343">
    <property type="entry name" value="ZnF_C2HC"/>
    <property type="match status" value="1"/>
</dbReference>
<feature type="compositionally biased region" description="Polar residues" evidence="2">
    <location>
        <begin position="86"/>
        <end position="98"/>
    </location>
</feature>
<reference evidence="4" key="1">
    <citation type="journal article" date="2022" name="Int. J. Mol. Sci.">
        <title>Draft Genome of Tanacetum Coccineum: Genomic Comparison of Closely Related Tanacetum-Family Plants.</title>
        <authorList>
            <person name="Yamashiro T."/>
            <person name="Shiraishi A."/>
            <person name="Nakayama K."/>
            <person name="Satake H."/>
        </authorList>
    </citation>
    <scope>NUCLEOTIDE SEQUENCE</scope>
</reference>
<comment type="caution">
    <text evidence="4">The sequence shown here is derived from an EMBL/GenBank/DDBJ whole genome shotgun (WGS) entry which is preliminary data.</text>
</comment>
<feature type="domain" description="CCHC-type" evidence="3">
    <location>
        <begin position="107"/>
        <end position="122"/>
    </location>
</feature>
<keyword evidence="5" id="KW-1185">Reference proteome</keyword>
<dbReference type="PROSITE" id="PS50158">
    <property type="entry name" value="ZF_CCHC"/>
    <property type="match status" value="1"/>
</dbReference>
<name>A0ABQ5AKV6_9ASTR</name>
<keyword evidence="1" id="KW-0863">Zinc-finger</keyword>
<evidence type="ECO:0000256" key="2">
    <source>
        <dbReference type="SAM" id="MobiDB-lite"/>
    </source>
</evidence>
<accession>A0ABQ5AKV6</accession>
<dbReference type="InterPro" id="IPR001878">
    <property type="entry name" value="Znf_CCHC"/>
</dbReference>
<feature type="region of interest" description="Disordered" evidence="2">
    <location>
        <begin position="64"/>
        <end position="103"/>
    </location>
</feature>
<keyword evidence="4" id="KW-0695">RNA-directed DNA polymerase</keyword>
<dbReference type="InterPro" id="IPR032567">
    <property type="entry name" value="RTL1-rel"/>
</dbReference>